<comment type="caution">
    <text evidence="1">The sequence shown here is derived from an EMBL/GenBank/DDBJ whole genome shotgun (WGS) entry which is preliminary data.</text>
</comment>
<evidence type="ECO:0000313" key="2">
    <source>
        <dbReference type="Proteomes" id="UP000243217"/>
    </source>
</evidence>
<reference evidence="1 2" key="1">
    <citation type="journal article" date="2014" name="Genome Biol. Evol.">
        <title>The secreted proteins of Achlya hypogyna and Thraustotheca clavata identify the ancestral oomycete secretome and reveal gene acquisitions by horizontal gene transfer.</title>
        <authorList>
            <person name="Misner I."/>
            <person name="Blouin N."/>
            <person name="Leonard G."/>
            <person name="Richards T.A."/>
            <person name="Lane C.E."/>
        </authorList>
    </citation>
    <scope>NUCLEOTIDE SEQUENCE [LARGE SCALE GENOMIC DNA]</scope>
    <source>
        <strain evidence="1 2">ATCC 34112</strain>
    </source>
</reference>
<dbReference type="OrthoDB" id="110967at2759"/>
<organism evidence="1 2">
    <name type="scientific">Thraustotheca clavata</name>
    <dbReference type="NCBI Taxonomy" id="74557"/>
    <lineage>
        <taxon>Eukaryota</taxon>
        <taxon>Sar</taxon>
        <taxon>Stramenopiles</taxon>
        <taxon>Oomycota</taxon>
        <taxon>Saprolegniomycetes</taxon>
        <taxon>Saprolegniales</taxon>
        <taxon>Achlyaceae</taxon>
        <taxon>Thraustotheca</taxon>
    </lineage>
</organism>
<gene>
    <name evidence="1" type="ORF">THRCLA_22289</name>
</gene>
<dbReference type="EMBL" id="JNBS01002239">
    <property type="protein sequence ID" value="OQR93682.1"/>
    <property type="molecule type" value="Genomic_DNA"/>
</dbReference>
<dbReference type="AlphaFoldDB" id="A0A1V9Z6V9"/>
<keyword evidence="2" id="KW-1185">Reference proteome</keyword>
<sequence length="126" mass="14904">MNLEERLAHLQWRKVCNDSQIQGALKQSKQLLDRDLLLNATEAKDTSKWVRKVVQDEITKPLQISMEQYEQMMKENEIESDALEKASLVHARSVSAIQAKMKEREEHAKRLRHYRKHKKILKLDNN</sequence>
<protein>
    <submittedName>
        <fullName evidence="1">Uncharacterized protein</fullName>
    </submittedName>
</protein>
<accession>A0A1V9Z6V9</accession>
<dbReference type="Proteomes" id="UP000243217">
    <property type="component" value="Unassembled WGS sequence"/>
</dbReference>
<evidence type="ECO:0000313" key="1">
    <source>
        <dbReference type="EMBL" id="OQR93682.1"/>
    </source>
</evidence>
<name>A0A1V9Z6V9_9STRA</name>
<proteinExistence type="predicted"/>